<name>A0A9K3DGD2_HELAN</name>
<comment type="caution">
    <text evidence="1">The sequence shown here is derived from an EMBL/GenBank/DDBJ whole genome shotgun (WGS) entry which is preliminary data.</text>
</comment>
<gene>
    <name evidence="1" type="ORF">HanXRQr2_Chr17g0798711</name>
</gene>
<dbReference type="AlphaFoldDB" id="A0A9K3DGD2"/>
<evidence type="ECO:0000313" key="1">
    <source>
        <dbReference type="EMBL" id="KAF5755092.1"/>
    </source>
</evidence>
<evidence type="ECO:0000313" key="2">
    <source>
        <dbReference type="Proteomes" id="UP000215914"/>
    </source>
</evidence>
<organism evidence="1 2">
    <name type="scientific">Helianthus annuus</name>
    <name type="common">Common sunflower</name>
    <dbReference type="NCBI Taxonomy" id="4232"/>
    <lineage>
        <taxon>Eukaryota</taxon>
        <taxon>Viridiplantae</taxon>
        <taxon>Streptophyta</taxon>
        <taxon>Embryophyta</taxon>
        <taxon>Tracheophyta</taxon>
        <taxon>Spermatophyta</taxon>
        <taxon>Magnoliopsida</taxon>
        <taxon>eudicotyledons</taxon>
        <taxon>Gunneridae</taxon>
        <taxon>Pentapetalae</taxon>
        <taxon>asterids</taxon>
        <taxon>campanulids</taxon>
        <taxon>Asterales</taxon>
        <taxon>Asteraceae</taxon>
        <taxon>Asteroideae</taxon>
        <taxon>Heliantheae alliance</taxon>
        <taxon>Heliantheae</taxon>
        <taxon>Helianthus</taxon>
    </lineage>
</organism>
<proteinExistence type="predicted"/>
<dbReference type="EMBL" id="MNCJ02000332">
    <property type="protein sequence ID" value="KAF5755092.1"/>
    <property type="molecule type" value="Genomic_DNA"/>
</dbReference>
<dbReference type="Proteomes" id="UP000215914">
    <property type="component" value="Unassembled WGS sequence"/>
</dbReference>
<sequence>MKARIAYLTNRTHLFYHVLHQVQPTPLSRETNHYRHLGLNSVHLLFALVSWKVLEESPYLLRNLQVFPNRRFVWDFDSCLVTAQSDSSCFRYLQPTHQVLFLLNV</sequence>
<protein>
    <submittedName>
        <fullName evidence="1">Uncharacterized protein</fullName>
    </submittedName>
</protein>
<keyword evidence="2" id="KW-1185">Reference proteome</keyword>
<reference evidence="1" key="2">
    <citation type="submission" date="2020-06" db="EMBL/GenBank/DDBJ databases">
        <title>Helianthus annuus Genome sequencing and assembly Release 2.</title>
        <authorList>
            <person name="Gouzy J."/>
            <person name="Langlade N."/>
            <person name="Munos S."/>
        </authorList>
    </citation>
    <scope>NUCLEOTIDE SEQUENCE</scope>
    <source>
        <tissue evidence="1">Leaves</tissue>
    </source>
</reference>
<accession>A0A9K3DGD2</accession>
<dbReference type="Gramene" id="mRNA:HanXRQr2_Chr17g0798711">
    <property type="protein sequence ID" value="CDS:HanXRQr2_Chr17g0798711.1"/>
    <property type="gene ID" value="HanXRQr2_Chr17g0798711"/>
</dbReference>
<reference evidence="1" key="1">
    <citation type="journal article" date="2017" name="Nature">
        <title>The sunflower genome provides insights into oil metabolism, flowering and Asterid evolution.</title>
        <authorList>
            <person name="Badouin H."/>
            <person name="Gouzy J."/>
            <person name="Grassa C.J."/>
            <person name="Murat F."/>
            <person name="Staton S.E."/>
            <person name="Cottret L."/>
            <person name="Lelandais-Briere C."/>
            <person name="Owens G.L."/>
            <person name="Carrere S."/>
            <person name="Mayjonade B."/>
            <person name="Legrand L."/>
            <person name="Gill N."/>
            <person name="Kane N.C."/>
            <person name="Bowers J.E."/>
            <person name="Hubner S."/>
            <person name="Bellec A."/>
            <person name="Berard A."/>
            <person name="Berges H."/>
            <person name="Blanchet N."/>
            <person name="Boniface M.C."/>
            <person name="Brunel D."/>
            <person name="Catrice O."/>
            <person name="Chaidir N."/>
            <person name="Claudel C."/>
            <person name="Donnadieu C."/>
            <person name="Faraut T."/>
            <person name="Fievet G."/>
            <person name="Helmstetter N."/>
            <person name="King M."/>
            <person name="Knapp S.J."/>
            <person name="Lai Z."/>
            <person name="Le Paslier M.C."/>
            <person name="Lippi Y."/>
            <person name="Lorenzon L."/>
            <person name="Mandel J.R."/>
            <person name="Marage G."/>
            <person name="Marchand G."/>
            <person name="Marquand E."/>
            <person name="Bret-Mestries E."/>
            <person name="Morien E."/>
            <person name="Nambeesan S."/>
            <person name="Nguyen T."/>
            <person name="Pegot-Espagnet P."/>
            <person name="Pouilly N."/>
            <person name="Raftis F."/>
            <person name="Sallet E."/>
            <person name="Schiex T."/>
            <person name="Thomas J."/>
            <person name="Vandecasteele C."/>
            <person name="Vares D."/>
            <person name="Vear F."/>
            <person name="Vautrin S."/>
            <person name="Crespi M."/>
            <person name="Mangin B."/>
            <person name="Burke J.M."/>
            <person name="Salse J."/>
            <person name="Munos S."/>
            <person name="Vincourt P."/>
            <person name="Rieseberg L.H."/>
            <person name="Langlade N.B."/>
        </authorList>
    </citation>
    <scope>NUCLEOTIDE SEQUENCE</scope>
    <source>
        <tissue evidence="1">Leaves</tissue>
    </source>
</reference>